<dbReference type="EMBL" id="PDOB01000022">
    <property type="protein sequence ID" value="PIL39195.1"/>
    <property type="molecule type" value="Genomic_DNA"/>
</dbReference>
<protein>
    <submittedName>
        <fullName evidence="1">Uncharacterized protein</fullName>
    </submittedName>
</protein>
<comment type="caution">
    <text evidence="1">The sequence shown here is derived from an EMBL/GenBank/DDBJ whole genome shotgun (WGS) entry which is preliminary data.</text>
</comment>
<dbReference type="RefSeq" id="WP_099916602.1">
    <property type="nucleotide sequence ID" value="NZ_BMHS01000018.1"/>
</dbReference>
<name>A0A2G8SZG7_9BURK</name>
<keyword evidence="2" id="KW-1185">Reference proteome</keyword>
<proteinExistence type="predicted"/>
<accession>A0A2G8SZG7</accession>
<dbReference type="AlphaFoldDB" id="A0A2G8SZG7"/>
<evidence type="ECO:0000313" key="1">
    <source>
        <dbReference type="EMBL" id="PIL39195.1"/>
    </source>
</evidence>
<dbReference type="OrthoDB" id="7025491at2"/>
<sequence>MTQKPPFADEIRKTGFVLENRIAQQLKSAGWTVISNKYYVDDSEETVREIDLVAYRCTKVQHFDVYTTLIISCKKSDANAWALLAREINLKDPNSDWWPLHAWSNDRALTYKLSEPAKANRYHKRVSELGVKEALNDPSVEVFAYQEMDKVSGRPQNDKPIFSAVTSLMKAQAYELAALPGRKKSPSVYQFNLLSVVDTDLVRLMFSDDEIVASSLETEHYLAGYIVRKRETFSRIRFIRADRFKSVLEDYGRLHTANCTWFAEETDSFYDGLVKDSKRTQVLAEDFKKKVQYDIAVRVARNYSEIGPVTVNWDANGDEVWVGVLFEENDIDKLNSDERLKKTVAKALKDVYRYEGKFTFGEDLPF</sequence>
<gene>
    <name evidence="1" type="ORF">CR103_13995</name>
</gene>
<reference evidence="1 2" key="1">
    <citation type="submission" date="2017-10" db="EMBL/GenBank/DDBJ databases">
        <title>Massilia psychrophilum sp. nov., a novel purple-pigmented bacterium isolated from Tianshan glacier, Xinjiang Municipality, China.</title>
        <authorList>
            <person name="Wang H."/>
        </authorList>
    </citation>
    <scope>NUCLEOTIDE SEQUENCE [LARGE SCALE GENOMIC DNA]</scope>
    <source>
        <strain evidence="1 2">JCM 30813</strain>
    </source>
</reference>
<evidence type="ECO:0000313" key="2">
    <source>
        <dbReference type="Proteomes" id="UP000228593"/>
    </source>
</evidence>
<dbReference type="Proteomes" id="UP000228593">
    <property type="component" value="Unassembled WGS sequence"/>
</dbReference>
<organism evidence="1 2">
    <name type="scientific">Massilia psychrophila</name>
    <dbReference type="NCBI Taxonomy" id="1603353"/>
    <lineage>
        <taxon>Bacteria</taxon>
        <taxon>Pseudomonadati</taxon>
        <taxon>Pseudomonadota</taxon>
        <taxon>Betaproteobacteria</taxon>
        <taxon>Burkholderiales</taxon>
        <taxon>Oxalobacteraceae</taxon>
        <taxon>Telluria group</taxon>
        <taxon>Massilia</taxon>
    </lineage>
</organism>